<reference evidence="3 4" key="1">
    <citation type="journal article" date="2021" name="Int. J. Syst. Evol. Microbiol.">
        <title>Salipiger mangrovisoli sp. nov., isolated from mangrove soil and the proposal for the reclassification of Paraphaeobacter pallidus as Salipiger pallidus comb. nov.</title>
        <authorList>
            <person name="Du J."/>
            <person name="Liu Y."/>
            <person name="Pei T."/>
            <person name="Deng M.R."/>
            <person name="Zhu H."/>
        </authorList>
    </citation>
    <scope>NUCLEOTIDE SEQUENCE [LARGE SCALE GENOMIC DNA]</scope>
    <source>
        <strain evidence="3 4">6D45A</strain>
    </source>
</reference>
<feature type="domain" description="Flagellar hook-length control protein-like C-terminal" evidence="2">
    <location>
        <begin position="180"/>
        <end position="247"/>
    </location>
</feature>
<dbReference type="CDD" id="cd17470">
    <property type="entry name" value="T3SS_Flik_C"/>
    <property type="match status" value="1"/>
</dbReference>
<dbReference type="Proteomes" id="UP000607796">
    <property type="component" value="Unassembled WGS sequence"/>
</dbReference>
<dbReference type="InterPro" id="IPR021136">
    <property type="entry name" value="Flagellar_hook_control-like_C"/>
</dbReference>
<evidence type="ECO:0000259" key="2">
    <source>
        <dbReference type="Pfam" id="PF02120"/>
    </source>
</evidence>
<organism evidence="3 4">
    <name type="scientific">Salipiger mangrovisoli</name>
    <dbReference type="NCBI Taxonomy" id="2865933"/>
    <lineage>
        <taxon>Bacteria</taxon>
        <taxon>Pseudomonadati</taxon>
        <taxon>Pseudomonadota</taxon>
        <taxon>Alphaproteobacteria</taxon>
        <taxon>Rhodobacterales</taxon>
        <taxon>Roseobacteraceae</taxon>
        <taxon>Salipiger</taxon>
    </lineage>
</organism>
<dbReference type="Gene3D" id="3.30.750.140">
    <property type="match status" value="1"/>
</dbReference>
<feature type="region of interest" description="Disordered" evidence="1">
    <location>
        <begin position="241"/>
        <end position="293"/>
    </location>
</feature>
<accession>A0ABR9WX86</accession>
<keyword evidence="3" id="KW-0969">Cilium</keyword>
<sequence>MQEFDTSRKEVGQRDNGAIAAHASARRARIASAASGPNVEDTRGQAALPGTAARQDAAIHESFVQAAPASEIPVRETPVRDGAVPELIARKASAQEANPRATVAGSFAPRTASVVGDVDTGQRAASAPRDEDRVFTETRGDVHLTNTRMDLAPQKDSPVPPRMAQLSPIRQVAEAIIAADGGQVDLRLEPEELGRVRFHIQLSDQGVVLHVSAERPETLEMMRRHVDQLARHLADAGLQGGSFSFSGERRSRPFTSVPRAGAPDSTAAARPAHAEAERPLPRPGSSQGLDLRL</sequence>
<feature type="compositionally biased region" description="Basic and acidic residues" evidence="1">
    <location>
        <begin position="1"/>
        <end position="13"/>
    </location>
</feature>
<keyword evidence="4" id="KW-1185">Reference proteome</keyword>
<dbReference type="RefSeq" id="WP_194133238.1">
    <property type="nucleotide sequence ID" value="NZ_JADFFK010000002.1"/>
</dbReference>
<feature type="compositionally biased region" description="Polar residues" evidence="1">
    <location>
        <begin position="284"/>
        <end position="293"/>
    </location>
</feature>
<keyword evidence="3" id="KW-0966">Cell projection</keyword>
<evidence type="ECO:0000313" key="4">
    <source>
        <dbReference type="Proteomes" id="UP000607796"/>
    </source>
</evidence>
<protein>
    <submittedName>
        <fullName evidence="3">Flagellar hook-length control protein FliK</fullName>
    </submittedName>
</protein>
<feature type="region of interest" description="Disordered" evidence="1">
    <location>
        <begin position="1"/>
        <end position="48"/>
    </location>
</feature>
<keyword evidence="3" id="KW-0282">Flagellum</keyword>
<evidence type="ECO:0000313" key="3">
    <source>
        <dbReference type="EMBL" id="MBE9635896.1"/>
    </source>
</evidence>
<gene>
    <name evidence="3" type="ORF">IQ782_03490</name>
</gene>
<comment type="caution">
    <text evidence="3">The sequence shown here is derived from an EMBL/GenBank/DDBJ whole genome shotgun (WGS) entry which is preliminary data.</text>
</comment>
<name>A0ABR9WX86_9RHOB</name>
<proteinExistence type="predicted"/>
<dbReference type="Pfam" id="PF02120">
    <property type="entry name" value="Flg_hook"/>
    <property type="match status" value="1"/>
</dbReference>
<evidence type="ECO:0000256" key="1">
    <source>
        <dbReference type="SAM" id="MobiDB-lite"/>
    </source>
</evidence>
<dbReference type="EMBL" id="JADFFK010000002">
    <property type="protein sequence ID" value="MBE9635896.1"/>
    <property type="molecule type" value="Genomic_DNA"/>
</dbReference>
<dbReference type="InterPro" id="IPR038610">
    <property type="entry name" value="FliK-like_C_sf"/>
</dbReference>